<comment type="subcellular location">
    <subcellularLocation>
        <location evidence="1">Membrane</location>
        <topology evidence="1">Single-pass membrane protein</topology>
    </subcellularLocation>
</comment>
<dbReference type="InterPro" id="IPR050122">
    <property type="entry name" value="RTK"/>
</dbReference>
<dbReference type="AlphaFoldDB" id="A0A9Q1CCY6"/>
<dbReference type="InterPro" id="IPR007110">
    <property type="entry name" value="Ig-like_dom"/>
</dbReference>
<protein>
    <recommendedName>
        <fullName evidence="2">receptor protein-tyrosine kinase</fullName>
        <ecNumber evidence="2">2.7.10.1</ecNumber>
    </recommendedName>
</protein>
<dbReference type="Gene3D" id="2.60.40.10">
    <property type="entry name" value="Immunoglobulins"/>
    <property type="match status" value="3"/>
</dbReference>
<feature type="domain" description="Ig-like" evidence="12">
    <location>
        <begin position="29"/>
        <end position="118"/>
    </location>
</feature>
<evidence type="ECO:0000313" key="14">
    <source>
        <dbReference type="Proteomes" id="UP001152320"/>
    </source>
</evidence>
<evidence type="ECO:0000256" key="9">
    <source>
        <dbReference type="SAM" id="Phobius"/>
    </source>
</evidence>
<dbReference type="InterPro" id="IPR003599">
    <property type="entry name" value="Ig_sub"/>
</dbReference>
<evidence type="ECO:0000259" key="11">
    <source>
        <dbReference type="PROSITE" id="PS50011"/>
    </source>
</evidence>
<dbReference type="SUPFAM" id="SSF56112">
    <property type="entry name" value="Protein kinase-like (PK-like)"/>
    <property type="match status" value="1"/>
</dbReference>
<feature type="domain" description="Ig-like" evidence="12">
    <location>
        <begin position="330"/>
        <end position="429"/>
    </location>
</feature>
<evidence type="ECO:0000256" key="1">
    <source>
        <dbReference type="ARBA" id="ARBA00004167"/>
    </source>
</evidence>
<comment type="caution">
    <text evidence="13">The sequence shown here is derived from an EMBL/GenBank/DDBJ whole genome shotgun (WGS) entry which is preliminary data.</text>
</comment>
<comment type="catalytic activity">
    <reaction evidence="8">
        <text>L-tyrosyl-[protein] + ATP = O-phospho-L-tyrosyl-[protein] + ADP + H(+)</text>
        <dbReference type="Rhea" id="RHEA:10596"/>
        <dbReference type="Rhea" id="RHEA-COMP:10136"/>
        <dbReference type="Rhea" id="RHEA-COMP:20101"/>
        <dbReference type="ChEBI" id="CHEBI:15378"/>
        <dbReference type="ChEBI" id="CHEBI:30616"/>
        <dbReference type="ChEBI" id="CHEBI:46858"/>
        <dbReference type="ChEBI" id="CHEBI:61978"/>
        <dbReference type="ChEBI" id="CHEBI:456216"/>
        <dbReference type="EC" id="2.7.10.1"/>
    </reaction>
</comment>
<dbReference type="InterPro" id="IPR001245">
    <property type="entry name" value="Ser-Thr/Tyr_kinase_cat_dom"/>
</dbReference>
<sequence>MKFVKSCIVLLMILAETCKSGILVEKLAGSMVILTCNSSHYQRSSPAANHYWWFNKQLMFGSDFKPMDIGLLNIHVIANNNSYSYAQISCISPRNQGNYTCRVGNETVSAYKLKVNVEGAIFSFVKTAILNSSITLTCCMYENHVWTFNNKFLFAGDKFQPRDIGYDNVKAEQVSSIITKLDIDRVSLKNAGNYTCRVEERVFMNYFLRVYDILLRLSIDGQDLSEVQFLLSGISYNITCSLSENLKKQKLIVSLTTFSSLKENHAVEPVNSTFVGFNTVTMPAAFSRNTKQCLVFCEVVDENDGILFEERGLLDIFVFFLVSFLATVIPDLVLQKDEDNITGIYKASVGDILELKCVAFGSRPAVDLQWKTGNQNNINYTKTVGKQNKFQESTQNFESTLRLVVEKSVIVTCYSSGMTHFPQMEAALFVEIDVWRELHYILVVGGISLIALLLLFISQMRLRLQRKRRENAELFALSVWQEKTSAVPKGDPDVAMVTFSSDECETRTTDTPNDTSGDCLSSCNSVTLLSRLHCGDHKEYWLGSYCSNNDHLNCICETVSVPYYVYRECIDHGTLRDFLLRNDLSYRGGETQGTDALLDGYNETKPHPITFARDVAEAMHFLHSEQFHHPALSTKKVLLDNSLVCKIYDFVPSELTFDKVISLKNKINPPTAWFPPETIFLDMYDVFSDIWTYGIFLWELFSFGEIPFQFKQRKEIEEEIRNMLSLPQPQTCPGALYSIMLLTWNKHREKRPMFAELIHQIHPLQKSFAEDPRDDHEWDEWNIDYFTLEEHEVQYSVPQKQPIII</sequence>
<keyword evidence="3 9" id="KW-0812">Transmembrane</keyword>
<evidence type="ECO:0000256" key="7">
    <source>
        <dbReference type="ARBA" id="ARBA00023319"/>
    </source>
</evidence>
<dbReference type="InterPro" id="IPR013783">
    <property type="entry name" value="Ig-like_fold"/>
</dbReference>
<dbReference type="EC" id="2.7.10.1" evidence="2"/>
<dbReference type="PRINTS" id="PR00109">
    <property type="entry name" value="TYRKINASE"/>
</dbReference>
<dbReference type="InterPro" id="IPR020635">
    <property type="entry name" value="Tyr_kinase_cat_dom"/>
</dbReference>
<dbReference type="GO" id="GO:0005524">
    <property type="term" value="F:ATP binding"/>
    <property type="evidence" value="ECO:0007669"/>
    <property type="project" value="InterPro"/>
</dbReference>
<dbReference type="GO" id="GO:0007169">
    <property type="term" value="P:cell surface receptor protein tyrosine kinase signaling pathway"/>
    <property type="evidence" value="ECO:0007669"/>
    <property type="project" value="TreeGrafter"/>
</dbReference>
<proteinExistence type="predicted"/>
<organism evidence="13 14">
    <name type="scientific">Holothuria leucospilota</name>
    <name type="common">Black long sea cucumber</name>
    <name type="synonym">Mertensiothuria leucospilota</name>
    <dbReference type="NCBI Taxonomy" id="206669"/>
    <lineage>
        <taxon>Eukaryota</taxon>
        <taxon>Metazoa</taxon>
        <taxon>Echinodermata</taxon>
        <taxon>Eleutherozoa</taxon>
        <taxon>Echinozoa</taxon>
        <taxon>Holothuroidea</taxon>
        <taxon>Aspidochirotacea</taxon>
        <taxon>Aspidochirotida</taxon>
        <taxon>Holothuriidae</taxon>
        <taxon>Holothuria</taxon>
    </lineage>
</organism>
<dbReference type="SMART" id="SM00219">
    <property type="entry name" value="TyrKc"/>
    <property type="match status" value="1"/>
</dbReference>
<feature type="transmembrane region" description="Helical" evidence="9">
    <location>
        <begin position="438"/>
        <end position="458"/>
    </location>
</feature>
<evidence type="ECO:0000256" key="4">
    <source>
        <dbReference type="ARBA" id="ARBA00022989"/>
    </source>
</evidence>
<dbReference type="GO" id="GO:0005886">
    <property type="term" value="C:plasma membrane"/>
    <property type="evidence" value="ECO:0007669"/>
    <property type="project" value="TreeGrafter"/>
</dbReference>
<keyword evidence="13" id="KW-0675">Receptor</keyword>
<feature type="domain" description="Protein kinase" evidence="11">
    <location>
        <begin position="436"/>
        <end position="765"/>
    </location>
</feature>
<dbReference type="SMART" id="SM00409">
    <property type="entry name" value="IG"/>
    <property type="match status" value="2"/>
</dbReference>
<gene>
    <name evidence="13" type="ORF">HOLleu_09468</name>
</gene>
<evidence type="ECO:0000256" key="2">
    <source>
        <dbReference type="ARBA" id="ARBA00011902"/>
    </source>
</evidence>
<dbReference type="Pfam" id="PF00047">
    <property type="entry name" value="ig"/>
    <property type="match status" value="1"/>
</dbReference>
<dbReference type="GO" id="GO:0004714">
    <property type="term" value="F:transmembrane receptor protein tyrosine kinase activity"/>
    <property type="evidence" value="ECO:0007669"/>
    <property type="project" value="UniProtKB-EC"/>
</dbReference>
<dbReference type="InterPro" id="IPR011009">
    <property type="entry name" value="Kinase-like_dom_sf"/>
</dbReference>
<dbReference type="GO" id="GO:0043235">
    <property type="term" value="C:receptor complex"/>
    <property type="evidence" value="ECO:0007669"/>
    <property type="project" value="TreeGrafter"/>
</dbReference>
<reference evidence="13" key="1">
    <citation type="submission" date="2021-10" db="EMBL/GenBank/DDBJ databases">
        <title>Tropical sea cucumber genome reveals ecological adaptation and Cuvierian tubules defense mechanism.</title>
        <authorList>
            <person name="Chen T."/>
        </authorList>
    </citation>
    <scope>NUCLEOTIDE SEQUENCE</scope>
    <source>
        <strain evidence="13">Nanhai2018</strain>
        <tissue evidence="13">Muscle</tissue>
    </source>
</reference>
<feature type="chain" id="PRO_5040180698" description="receptor protein-tyrosine kinase" evidence="10">
    <location>
        <begin position="21"/>
        <end position="805"/>
    </location>
</feature>
<evidence type="ECO:0000256" key="5">
    <source>
        <dbReference type="ARBA" id="ARBA00023136"/>
    </source>
</evidence>
<dbReference type="Pfam" id="PF07714">
    <property type="entry name" value="PK_Tyr_Ser-Thr"/>
    <property type="match status" value="1"/>
</dbReference>
<keyword evidence="6" id="KW-0325">Glycoprotein</keyword>
<evidence type="ECO:0000313" key="13">
    <source>
        <dbReference type="EMBL" id="KAJ8042655.1"/>
    </source>
</evidence>
<dbReference type="PANTHER" id="PTHR24416">
    <property type="entry name" value="TYROSINE-PROTEIN KINASE RECEPTOR"/>
    <property type="match status" value="1"/>
</dbReference>
<dbReference type="InterPro" id="IPR000719">
    <property type="entry name" value="Prot_kinase_dom"/>
</dbReference>
<keyword evidence="5 9" id="KW-0472">Membrane</keyword>
<evidence type="ECO:0000256" key="3">
    <source>
        <dbReference type="ARBA" id="ARBA00022692"/>
    </source>
</evidence>
<keyword evidence="14" id="KW-1185">Reference proteome</keyword>
<evidence type="ECO:0000259" key="12">
    <source>
        <dbReference type="PROSITE" id="PS50835"/>
    </source>
</evidence>
<dbReference type="PROSITE" id="PS50011">
    <property type="entry name" value="PROTEIN_KINASE_DOM"/>
    <property type="match status" value="1"/>
</dbReference>
<keyword evidence="7" id="KW-0393">Immunoglobulin domain</keyword>
<accession>A0A9Q1CCY6</accession>
<dbReference type="InterPro" id="IPR013151">
    <property type="entry name" value="Immunoglobulin_dom"/>
</dbReference>
<dbReference type="EMBL" id="JAIZAY010000004">
    <property type="protein sequence ID" value="KAJ8042655.1"/>
    <property type="molecule type" value="Genomic_DNA"/>
</dbReference>
<evidence type="ECO:0000256" key="6">
    <source>
        <dbReference type="ARBA" id="ARBA00023180"/>
    </source>
</evidence>
<dbReference type="SUPFAM" id="SSF48726">
    <property type="entry name" value="Immunoglobulin"/>
    <property type="match status" value="2"/>
</dbReference>
<keyword evidence="10" id="KW-0732">Signal</keyword>
<name>A0A9Q1CCY6_HOLLE</name>
<dbReference type="OrthoDB" id="4062651at2759"/>
<keyword evidence="4 9" id="KW-1133">Transmembrane helix</keyword>
<dbReference type="InterPro" id="IPR036179">
    <property type="entry name" value="Ig-like_dom_sf"/>
</dbReference>
<evidence type="ECO:0000256" key="10">
    <source>
        <dbReference type="SAM" id="SignalP"/>
    </source>
</evidence>
<dbReference type="Proteomes" id="UP001152320">
    <property type="component" value="Chromosome 4"/>
</dbReference>
<evidence type="ECO:0000256" key="8">
    <source>
        <dbReference type="ARBA" id="ARBA00051243"/>
    </source>
</evidence>
<dbReference type="Gene3D" id="1.10.510.10">
    <property type="entry name" value="Transferase(Phosphotransferase) domain 1"/>
    <property type="match status" value="1"/>
</dbReference>
<feature type="signal peptide" evidence="10">
    <location>
        <begin position="1"/>
        <end position="20"/>
    </location>
</feature>
<dbReference type="PROSITE" id="PS50835">
    <property type="entry name" value="IG_LIKE"/>
    <property type="match status" value="2"/>
</dbReference>
<dbReference type="PANTHER" id="PTHR24416:SF611">
    <property type="entry name" value="TYROSINE-PROTEIN KINASE TRANSMEMBRANE RECEPTOR ROR"/>
    <property type="match status" value="1"/>
</dbReference>